<evidence type="ECO:0000313" key="2">
    <source>
        <dbReference type="Proteomes" id="UP000057213"/>
    </source>
</evidence>
<dbReference type="EMBL" id="CP010401">
    <property type="protein sequence ID" value="ALE03093.1"/>
    <property type="molecule type" value="Genomic_DNA"/>
</dbReference>
<dbReference type="PATRIC" id="fig|1318743.3.peg.292"/>
<dbReference type="KEGG" id="banc:PU02_0279"/>
<reference evidence="1 2" key="1">
    <citation type="journal article" date="2015" name="Genome Announc.">
        <title>Complete Genome Sequence of Bartonella ancashensis Strain 20.00, Isolated from the Blood of a Patient with Verruga Peruana.</title>
        <authorList>
            <person name="Hang J."/>
            <person name="Mullins K.E."/>
            <person name="Clifford R.J."/>
            <person name="Onmus-Leone F."/>
            <person name="Yang Y."/>
            <person name="Jiang J."/>
            <person name="Leguia M."/>
            <person name="Kasper M.R."/>
            <person name="Maguina C."/>
            <person name="Lesho E.P."/>
            <person name="Jarman R.G."/>
            <person name="Richards A.L."/>
            <person name="Blazes D."/>
        </authorList>
    </citation>
    <scope>NUCLEOTIDE SEQUENCE [LARGE SCALE GENOMIC DNA]</scope>
    <source>
        <strain evidence="1 2">20.00</strain>
    </source>
</reference>
<name>A0A0M4LHQ2_9HYPH</name>
<gene>
    <name evidence="1" type="ORF">PU02_0279</name>
</gene>
<dbReference type="AlphaFoldDB" id="A0A0M4LHQ2"/>
<protein>
    <submittedName>
        <fullName evidence="1">Uncharacterized protein</fullName>
    </submittedName>
</protein>
<proteinExistence type="predicted"/>
<sequence length="72" mass="8343">MDVTYEPIIAFFLPCGRSISAIDNVWGNSFCLISTTVLMNLNLSNRVIIYRNVGRYFYEMMLLEKIVENNSK</sequence>
<keyword evidence="2" id="KW-1185">Reference proteome</keyword>
<accession>A0A0M4LHQ2</accession>
<organism evidence="1 2">
    <name type="scientific">Bartonella ancashensis</name>
    <dbReference type="NCBI Taxonomy" id="1318743"/>
    <lineage>
        <taxon>Bacteria</taxon>
        <taxon>Pseudomonadati</taxon>
        <taxon>Pseudomonadota</taxon>
        <taxon>Alphaproteobacteria</taxon>
        <taxon>Hyphomicrobiales</taxon>
        <taxon>Bartonellaceae</taxon>
        <taxon>Bartonella</taxon>
    </lineage>
</organism>
<evidence type="ECO:0000313" key="1">
    <source>
        <dbReference type="EMBL" id="ALE03093.1"/>
    </source>
</evidence>
<dbReference type="Proteomes" id="UP000057213">
    <property type="component" value="Chromosome"/>
</dbReference>